<feature type="coiled-coil region" evidence="7">
    <location>
        <begin position="292"/>
        <end position="319"/>
    </location>
</feature>
<evidence type="ECO:0000256" key="2">
    <source>
        <dbReference type="ARBA" id="ARBA00004604"/>
    </source>
</evidence>
<dbReference type="GO" id="GO:0034475">
    <property type="term" value="P:U4 snRNA 3'-end processing"/>
    <property type="evidence" value="ECO:0007669"/>
    <property type="project" value="TreeGrafter"/>
</dbReference>
<dbReference type="Gene3D" id="3.30.230.70">
    <property type="entry name" value="GHMP Kinase, N-terminal domain"/>
    <property type="match status" value="1"/>
</dbReference>
<dbReference type="GO" id="GO:0000467">
    <property type="term" value="P:exonucleolytic trimming to generate mature 3'-end of 5.8S rRNA from tricistronic rRNA transcript (SSU-rRNA, 5.8S rRNA, LSU-rRNA)"/>
    <property type="evidence" value="ECO:0007669"/>
    <property type="project" value="TreeGrafter"/>
</dbReference>
<dbReference type="EMBL" id="KN882115">
    <property type="protein sequence ID" value="KIY43198.1"/>
    <property type="molecule type" value="Genomic_DNA"/>
</dbReference>
<dbReference type="InterPro" id="IPR036345">
    <property type="entry name" value="ExoRNase_PH_dom2_sf"/>
</dbReference>
<dbReference type="AlphaFoldDB" id="A0A0D7A052"/>
<dbReference type="PANTHER" id="PTHR11097">
    <property type="entry name" value="EXOSOME COMPLEX EXONUCLEASE RIBOSOMAL RNA PROCESSING PROTEIN"/>
    <property type="match status" value="1"/>
</dbReference>
<dbReference type="OrthoDB" id="272245at2759"/>
<dbReference type="GO" id="GO:0035925">
    <property type="term" value="F:mRNA 3'-UTR AU-rich region binding"/>
    <property type="evidence" value="ECO:0007669"/>
    <property type="project" value="TreeGrafter"/>
</dbReference>
<name>A0A0D7A052_9AGAR</name>
<evidence type="ECO:0000256" key="1">
    <source>
        <dbReference type="ARBA" id="ARBA00004496"/>
    </source>
</evidence>
<evidence type="ECO:0000259" key="8">
    <source>
        <dbReference type="Pfam" id="PF01138"/>
    </source>
</evidence>
<keyword evidence="10" id="KW-1185">Reference proteome</keyword>
<dbReference type="InterPro" id="IPR020568">
    <property type="entry name" value="Ribosomal_Su5_D2-typ_SF"/>
</dbReference>
<accession>A0A0D7A052</accession>
<dbReference type="Pfam" id="PF01138">
    <property type="entry name" value="RNase_PH"/>
    <property type="match status" value="1"/>
</dbReference>
<proteinExistence type="inferred from homology"/>
<evidence type="ECO:0000256" key="6">
    <source>
        <dbReference type="ARBA" id="ARBA00042523"/>
    </source>
</evidence>
<dbReference type="GO" id="GO:0016075">
    <property type="term" value="P:rRNA catabolic process"/>
    <property type="evidence" value="ECO:0007669"/>
    <property type="project" value="TreeGrafter"/>
</dbReference>
<dbReference type="GO" id="GO:0000177">
    <property type="term" value="C:cytoplasmic exosome (RNase complex)"/>
    <property type="evidence" value="ECO:0007669"/>
    <property type="project" value="TreeGrafter"/>
</dbReference>
<dbReference type="GO" id="GO:0071028">
    <property type="term" value="P:nuclear mRNA surveillance"/>
    <property type="evidence" value="ECO:0007669"/>
    <property type="project" value="TreeGrafter"/>
</dbReference>
<keyword evidence="7" id="KW-0175">Coiled coil</keyword>
<dbReference type="SUPFAM" id="SSF55666">
    <property type="entry name" value="Ribonuclease PH domain 2-like"/>
    <property type="match status" value="1"/>
</dbReference>
<organism evidence="9 10">
    <name type="scientific">Fistulina hepatica ATCC 64428</name>
    <dbReference type="NCBI Taxonomy" id="1128425"/>
    <lineage>
        <taxon>Eukaryota</taxon>
        <taxon>Fungi</taxon>
        <taxon>Dikarya</taxon>
        <taxon>Basidiomycota</taxon>
        <taxon>Agaricomycotina</taxon>
        <taxon>Agaricomycetes</taxon>
        <taxon>Agaricomycetidae</taxon>
        <taxon>Agaricales</taxon>
        <taxon>Fistulinaceae</taxon>
        <taxon>Fistulina</taxon>
    </lineage>
</organism>
<dbReference type="GO" id="GO:0000176">
    <property type="term" value="C:nuclear exosome (RNase complex)"/>
    <property type="evidence" value="ECO:0007669"/>
    <property type="project" value="UniProtKB-ARBA"/>
</dbReference>
<evidence type="ECO:0000256" key="3">
    <source>
        <dbReference type="ARBA" id="ARBA00006678"/>
    </source>
</evidence>
<evidence type="ECO:0000313" key="9">
    <source>
        <dbReference type="EMBL" id="KIY43198.1"/>
    </source>
</evidence>
<keyword evidence="4" id="KW-0963">Cytoplasm</keyword>
<dbReference type="GO" id="GO:0005730">
    <property type="term" value="C:nucleolus"/>
    <property type="evidence" value="ECO:0007669"/>
    <property type="project" value="UniProtKB-SubCell"/>
</dbReference>
<dbReference type="GO" id="GO:0071038">
    <property type="term" value="P:TRAMP-dependent tRNA surveillance pathway"/>
    <property type="evidence" value="ECO:0007669"/>
    <property type="project" value="TreeGrafter"/>
</dbReference>
<comment type="subcellular location">
    <subcellularLocation>
        <location evidence="1">Cytoplasm</location>
    </subcellularLocation>
    <subcellularLocation>
        <location evidence="2">Nucleus</location>
        <location evidence="2">Nucleolus</location>
    </subcellularLocation>
</comment>
<feature type="domain" description="Exoribonuclease phosphorolytic" evidence="8">
    <location>
        <begin position="34"/>
        <end position="173"/>
    </location>
</feature>
<dbReference type="SUPFAM" id="SSF54211">
    <property type="entry name" value="Ribosomal protein S5 domain 2-like"/>
    <property type="match status" value="1"/>
</dbReference>
<reference evidence="9 10" key="1">
    <citation type="journal article" date="2015" name="Fungal Genet. Biol.">
        <title>Evolution of novel wood decay mechanisms in Agaricales revealed by the genome sequences of Fistulina hepatica and Cylindrobasidium torrendii.</title>
        <authorList>
            <person name="Floudas D."/>
            <person name="Held B.W."/>
            <person name="Riley R."/>
            <person name="Nagy L.G."/>
            <person name="Koehler G."/>
            <person name="Ransdell A.S."/>
            <person name="Younus H."/>
            <person name="Chow J."/>
            <person name="Chiniquy J."/>
            <person name="Lipzen A."/>
            <person name="Tritt A."/>
            <person name="Sun H."/>
            <person name="Haridas S."/>
            <person name="LaButti K."/>
            <person name="Ohm R.A."/>
            <person name="Kues U."/>
            <person name="Blanchette R.A."/>
            <person name="Grigoriev I.V."/>
            <person name="Minto R.E."/>
            <person name="Hibbett D.S."/>
        </authorList>
    </citation>
    <scope>NUCLEOTIDE SEQUENCE [LARGE SCALE GENOMIC DNA]</scope>
    <source>
        <strain evidence="9 10">ATCC 64428</strain>
    </source>
</reference>
<dbReference type="InterPro" id="IPR027408">
    <property type="entry name" value="PNPase/RNase_PH_dom_sf"/>
</dbReference>
<comment type="similarity">
    <text evidence="3">Belongs to the RNase PH family.</text>
</comment>
<sequence>MAAATISKSERSYIQAGLLLDPPSRADGRDVLDYRHVSLQLGVSPLANGSAHLNIGGNEVDGAGGTDVWAASKLEVIDLTTAGRQGIVCTVSCSPAAYPHLSISQLEDLQHDLTTVLDQTFSHPCLRPPNLMILPQRKAWLLSLDFIVAADAGNVYDALFMAARAALWDTKVPVTRAVEYRIKSSTNASLPPTGDIDVDQQAATSGFDTRESNTAADFELPDYWDEGVPLQGRDTWPIAITLNLIPPAHQFYLDATSQEELATPLRLLVAFSPPSNSSTKAVRMLGSGELPFASLKGLLEEAEQKARSLATALDMKLNEEDIRRNEKETRKFKNTR</sequence>
<protein>
    <recommendedName>
        <fullName evidence="6">Ribosomal RNA-processing protein 42</fullName>
    </recommendedName>
</protein>
<dbReference type="Proteomes" id="UP000054144">
    <property type="component" value="Unassembled WGS sequence"/>
</dbReference>
<evidence type="ECO:0000256" key="4">
    <source>
        <dbReference type="ARBA" id="ARBA00022490"/>
    </source>
</evidence>
<keyword evidence="5" id="KW-0271">Exosome</keyword>
<gene>
    <name evidence="9" type="ORF">FISHEDRAFT_53943</name>
</gene>
<evidence type="ECO:0000256" key="7">
    <source>
        <dbReference type="SAM" id="Coils"/>
    </source>
</evidence>
<dbReference type="GO" id="GO:0034476">
    <property type="term" value="P:U5 snRNA 3'-end processing"/>
    <property type="evidence" value="ECO:0007669"/>
    <property type="project" value="TreeGrafter"/>
</dbReference>
<evidence type="ECO:0000313" key="10">
    <source>
        <dbReference type="Proteomes" id="UP000054144"/>
    </source>
</evidence>
<dbReference type="GO" id="GO:0034473">
    <property type="term" value="P:U1 snRNA 3'-end processing"/>
    <property type="evidence" value="ECO:0007669"/>
    <property type="project" value="TreeGrafter"/>
</dbReference>
<dbReference type="InterPro" id="IPR001247">
    <property type="entry name" value="ExoRNase_PH_dom1"/>
</dbReference>
<dbReference type="PANTHER" id="PTHR11097:SF8">
    <property type="entry name" value="EXOSOME COMPLEX COMPONENT RRP42"/>
    <property type="match status" value="1"/>
</dbReference>
<evidence type="ECO:0000256" key="5">
    <source>
        <dbReference type="ARBA" id="ARBA00022835"/>
    </source>
</evidence>
<dbReference type="GO" id="GO:0071035">
    <property type="term" value="P:nuclear polyadenylation-dependent rRNA catabolic process"/>
    <property type="evidence" value="ECO:0007669"/>
    <property type="project" value="TreeGrafter"/>
</dbReference>
<dbReference type="InterPro" id="IPR050590">
    <property type="entry name" value="Exosome_comp_Rrp42_subfam"/>
</dbReference>